<reference evidence="1 2" key="1">
    <citation type="submission" date="2009-05" db="EMBL/GenBank/DDBJ databases">
        <title>The draft genome of Acidovorax delafieldii 2AN.</title>
        <authorList>
            <consortium name="US DOE Joint Genome Institute (JGI-PGF)"/>
            <person name="Lucas S."/>
            <person name="Copeland A."/>
            <person name="Lapidus A."/>
            <person name="Glavina del Rio T."/>
            <person name="Tice H."/>
            <person name="Bruce D."/>
            <person name="Goodwin L."/>
            <person name="Pitluck S."/>
            <person name="Larimer F."/>
            <person name="Land M.L."/>
            <person name="Hauser L."/>
            <person name="Shelobolina E.S."/>
            <person name="Picardal F."/>
            <person name="Roden E."/>
            <person name="Emerson D."/>
        </authorList>
    </citation>
    <scope>NUCLEOTIDE SEQUENCE [LARGE SCALE GENOMIC DNA]</scope>
    <source>
        <strain evidence="1 2">2AN</strain>
    </source>
</reference>
<dbReference type="RefSeq" id="WP_005794749.1">
    <property type="nucleotide sequence ID" value="NZ_ACQT01000027.1"/>
</dbReference>
<dbReference type="AlphaFoldDB" id="C5T361"/>
<gene>
    <name evidence="1" type="ORF">AcdelDRAFT_1341</name>
</gene>
<keyword evidence="2" id="KW-1185">Reference proteome</keyword>
<accession>C5T361</accession>
<evidence type="ECO:0000313" key="1">
    <source>
        <dbReference type="EMBL" id="EER61084.1"/>
    </source>
</evidence>
<protein>
    <submittedName>
        <fullName evidence="1">Uncharacterized protein</fullName>
    </submittedName>
</protein>
<name>C5T361_ACIDE</name>
<dbReference type="EMBL" id="ACQT01000027">
    <property type="protein sequence ID" value="EER61084.1"/>
    <property type="molecule type" value="Genomic_DNA"/>
</dbReference>
<dbReference type="PATRIC" id="fig|573060.9.peg.3827"/>
<sequence>MTINGQSGAGMLDMFKPAAPVARQYLIQCPPCMLADGHRIKRFTSLEAFEGYIAELRSRRMTVHWNSPFTATVEPSV</sequence>
<evidence type="ECO:0000313" key="2">
    <source>
        <dbReference type="Proteomes" id="UP000003856"/>
    </source>
</evidence>
<dbReference type="OrthoDB" id="9917804at2"/>
<comment type="caution">
    <text evidence="1">The sequence shown here is derived from an EMBL/GenBank/DDBJ whole genome shotgun (WGS) entry which is preliminary data.</text>
</comment>
<dbReference type="Proteomes" id="UP000003856">
    <property type="component" value="Unassembled WGS sequence"/>
</dbReference>
<organism evidence="1 2">
    <name type="scientific">Acidovorax delafieldii 2AN</name>
    <dbReference type="NCBI Taxonomy" id="573060"/>
    <lineage>
        <taxon>Bacteria</taxon>
        <taxon>Pseudomonadati</taxon>
        <taxon>Pseudomonadota</taxon>
        <taxon>Betaproteobacteria</taxon>
        <taxon>Burkholderiales</taxon>
        <taxon>Comamonadaceae</taxon>
        <taxon>Acidovorax</taxon>
    </lineage>
</organism>
<proteinExistence type="predicted"/>